<feature type="compositionally biased region" description="Basic residues" evidence="1">
    <location>
        <begin position="525"/>
        <end position="534"/>
    </location>
</feature>
<feature type="region of interest" description="Disordered" evidence="1">
    <location>
        <begin position="509"/>
        <end position="534"/>
    </location>
</feature>
<evidence type="ECO:0000259" key="3">
    <source>
        <dbReference type="Pfam" id="PF01593"/>
    </source>
</evidence>
<dbReference type="SUPFAM" id="SSF51905">
    <property type="entry name" value="FAD/NAD(P)-binding domain"/>
    <property type="match status" value="1"/>
</dbReference>
<evidence type="ECO:0000256" key="1">
    <source>
        <dbReference type="SAM" id="MobiDB-lite"/>
    </source>
</evidence>
<sequence length="534" mass="59970">MRTPSPLLLAFSLSISLFATPTLAQRVTDTKTNPKQNPKTYTTTVLILGAGMTGITAAGSLANELNITDFLILEARNEIGGRMQNTKIGSTTIELGANWIQSLGTNPIWALAQKYHVKNTPSIWSDIDYFTGDGWEGPGGRLQEAMDRFGEQVFHKASIEAGRREQLGLPDLSMRAGLRLAGWTPLTSEEFTAEYFYHDWEMGETPVESGFIGTINSHNETFIESGSDENNLCVDPRGFKQIIVGQAAEIDGFDGKLHLNEVVETIEYNGQGVTVTTKDGAIVYAKYALCTFSLGVLQHDDVKFVPPLPEWKQEAYAQGHMSTYTKIFAKFPHKFWNSTQFTVYADPDERGYWPVWQSLDEEGFAPGSHVYFATLTSDQAYRAERKTNAEVQAEFMSVLRDMYGPDIPDPIEFKFPRWTLDPLFRGSFSAWGAGVTQKQQDDMREAIGGSSNSDLEKRLFFAGEHTSRNWFGYLQGAYWEGRMAAHNLADCLLRKCVEQPSTAFVKRWAMDSQESKSGKQGPQVPRRKRRRMWA</sequence>
<dbReference type="GO" id="GO:0016491">
    <property type="term" value="F:oxidoreductase activity"/>
    <property type="evidence" value="ECO:0007669"/>
    <property type="project" value="InterPro"/>
</dbReference>
<dbReference type="SUPFAM" id="SSF54373">
    <property type="entry name" value="FAD-linked reductases, C-terminal domain"/>
    <property type="match status" value="1"/>
</dbReference>
<keyword evidence="5" id="KW-1185">Reference proteome</keyword>
<dbReference type="GO" id="GO:0006598">
    <property type="term" value="P:polyamine catabolic process"/>
    <property type="evidence" value="ECO:0007669"/>
    <property type="project" value="TreeGrafter"/>
</dbReference>
<protein>
    <submittedName>
        <fullName evidence="4">Amine oxidase</fullName>
    </submittedName>
</protein>
<keyword evidence="2" id="KW-0732">Signal</keyword>
<gene>
    <name evidence="4" type="ORF">L211DRAFT_788702</name>
</gene>
<feature type="chain" id="PRO_5018259022" evidence="2">
    <location>
        <begin position="25"/>
        <end position="534"/>
    </location>
</feature>
<dbReference type="InterPro" id="IPR002937">
    <property type="entry name" value="Amino_oxidase"/>
</dbReference>
<dbReference type="Proteomes" id="UP000267821">
    <property type="component" value="Unassembled WGS sequence"/>
</dbReference>
<dbReference type="PANTHER" id="PTHR10742:SF313">
    <property type="entry name" value="AMINE OXIDASE"/>
    <property type="match status" value="1"/>
</dbReference>
<dbReference type="Pfam" id="PF01593">
    <property type="entry name" value="Amino_oxidase"/>
    <property type="match status" value="1"/>
</dbReference>
<proteinExistence type="predicted"/>
<dbReference type="InterPro" id="IPR036188">
    <property type="entry name" value="FAD/NAD-bd_sf"/>
</dbReference>
<organism evidence="4 5">
    <name type="scientific">Terfezia boudieri ATCC MYA-4762</name>
    <dbReference type="NCBI Taxonomy" id="1051890"/>
    <lineage>
        <taxon>Eukaryota</taxon>
        <taxon>Fungi</taxon>
        <taxon>Dikarya</taxon>
        <taxon>Ascomycota</taxon>
        <taxon>Pezizomycotina</taxon>
        <taxon>Pezizomycetes</taxon>
        <taxon>Pezizales</taxon>
        <taxon>Pezizaceae</taxon>
        <taxon>Terfezia</taxon>
    </lineage>
</organism>
<evidence type="ECO:0000313" key="4">
    <source>
        <dbReference type="EMBL" id="RPB22487.1"/>
    </source>
</evidence>
<feature type="signal peptide" evidence="2">
    <location>
        <begin position="1"/>
        <end position="24"/>
    </location>
</feature>
<evidence type="ECO:0000313" key="5">
    <source>
        <dbReference type="Proteomes" id="UP000267821"/>
    </source>
</evidence>
<accession>A0A3N4LHW5</accession>
<reference evidence="4 5" key="1">
    <citation type="journal article" date="2018" name="Nat. Ecol. Evol.">
        <title>Pezizomycetes genomes reveal the molecular basis of ectomycorrhizal truffle lifestyle.</title>
        <authorList>
            <person name="Murat C."/>
            <person name="Payen T."/>
            <person name="Noel B."/>
            <person name="Kuo A."/>
            <person name="Morin E."/>
            <person name="Chen J."/>
            <person name="Kohler A."/>
            <person name="Krizsan K."/>
            <person name="Balestrini R."/>
            <person name="Da Silva C."/>
            <person name="Montanini B."/>
            <person name="Hainaut M."/>
            <person name="Levati E."/>
            <person name="Barry K.W."/>
            <person name="Belfiori B."/>
            <person name="Cichocki N."/>
            <person name="Clum A."/>
            <person name="Dockter R.B."/>
            <person name="Fauchery L."/>
            <person name="Guy J."/>
            <person name="Iotti M."/>
            <person name="Le Tacon F."/>
            <person name="Lindquist E.A."/>
            <person name="Lipzen A."/>
            <person name="Malagnac F."/>
            <person name="Mello A."/>
            <person name="Molinier V."/>
            <person name="Miyauchi S."/>
            <person name="Poulain J."/>
            <person name="Riccioni C."/>
            <person name="Rubini A."/>
            <person name="Sitrit Y."/>
            <person name="Splivallo R."/>
            <person name="Traeger S."/>
            <person name="Wang M."/>
            <person name="Zifcakova L."/>
            <person name="Wipf D."/>
            <person name="Zambonelli A."/>
            <person name="Paolocci F."/>
            <person name="Nowrousian M."/>
            <person name="Ottonello S."/>
            <person name="Baldrian P."/>
            <person name="Spatafora J.W."/>
            <person name="Henrissat B."/>
            <person name="Nagy L.G."/>
            <person name="Aury J.M."/>
            <person name="Wincker P."/>
            <person name="Grigoriev I.V."/>
            <person name="Bonfante P."/>
            <person name="Martin F.M."/>
        </authorList>
    </citation>
    <scope>NUCLEOTIDE SEQUENCE [LARGE SCALE GENOMIC DNA]</scope>
    <source>
        <strain evidence="4 5">ATCC MYA-4762</strain>
    </source>
</reference>
<feature type="domain" description="Amine oxidase" evidence="3">
    <location>
        <begin position="52"/>
        <end position="487"/>
    </location>
</feature>
<dbReference type="Gene3D" id="3.50.50.60">
    <property type="entry name" value="FAD/NAD(P)-binding domain"/>
    <property type="match status" value="1"/>
</dbReference>
<dbReference type="PANTHER" id="PTHR10742">
    <property type="entry name" value="FLAVIN MONOAMINE OXIDASE"/>
    <property type="match status" value="1"/>
</dbReference>
<evidence type="ECO:0000256" key="2">
    <source>
        <dbReference type="SAM" id="SignalP"/>
    </source>
</evidence>
<dbReference type="InParanoid" id="A0A3N4LHW5"/>
<name>A0A3N4LHW5_9PEZI</name>
<dbReference type="InterPro" id="IPR050281">
    <property type="entry name" value="Flavin_monoamine_oxidase"/>
</dbReference>
<dbReference type="Gene3D" id="3.90.660.10">
    <property type="match status" value="1"/>
</dbReference>
<dbReference type="EMBL" id="ML121551">
    <property type="protein sequence ID" value="RPB22487.1"/>
    <property type="molecule type" value="Genomic_DNA"/>
</dbReference>
<dbReference type="STRING" id="1051890.A0A3N4LHW5"/>
<dbReference type="OrthoDB" id="5046242at2759"/>
<dbReference type="AlphaFoldDB" id="A0A3N4LHW5"/>